<dbReference type="AlphaFoldDB" id="A0A1I1PPS7"/>
<feature type="domain" description="Response regulatory" evidence="2">
    <location>
        <begin position="19"/>
        <end position="145"/>
    </location>
</feature>
<dbReference type="PANTHER" id="PTHR44520:SF2">
    <property type="entry name" value="RESPONSE REGULATOR RCP1"/>
    <property type="match status" value="1"/>
</dbReference>
<dbReference type="InterPro" id="IPR052893">
    <property type="entry name" value="TCS_response_regulator"/>
</dbReference>
<dbReference type="SUPFAM" id="SSF52172">
    <property type="entry name" value="CheY-like"/>
    <property type="match status" value="1"/>
</dbReference>
<feature type="modified residue" description="4-aspartylphosphate" evidence="1">
    <location>
        <position position="76"/>
    </location>
</feature>
<keyword evidence="1" id="KW-0597">Phosphoprotein</keyword>
<organism evidence="3 4">
    <name type="scientific">Spirosoma endophyticum</name>
    <dbReference type="NCBI Taxonomy" id="662367"/>
    <lineage>
        <taxon>Bacteria</taxon>
        <taxon>Pseudomonadati</taxon>
        <taxon>Bacteroidota</taxon>
        <taxon>Cytophagia</taxon>
        <taxon>Cytophagales</taxon>
        <taxon>Cytophagaceae</taxon>
        <taxon>Spirosoma</taxon>
    </lineage>
</organism>
<dbReference type="InterPro" id="IPR011006">
    <property type="entry name" value="CheY-like_superfamily"/>
</dbReference>
<sequence>MNSSAKMNVAIQANFKNANVLIIDDNLDHGTIMKDSMARCLPEVKPILINTEEEALAYLDQCSREEWALPKLILLDLYLPNRQNGWRLLEQIKAMPAAIGKIPVVLLSQSSDKSDIQEAYQRGCSSYMVKPRLLTDWLQQFQSLRTYWWETVTLPKIDYSLF</sequence>
<reference evidence="3 4" key="1">
    <citation type="submission" date="2016-10" db="EMBL/GenBank/DDBJ databases">
        <authorList>
            <person name="de Groot N.N."/>
        </authorList>
    </citation>
    <scope>NUCLEOTIDE SEQUENCE [LARGE SCALE GENOMIC DNA]</scope>
    <source>
        <strain evidence="3 4">DSM 26130</strain>
    </source>
</reference>
<dbReference type="PANTHER" id="PTHR44520">
    <property type="entry name" value="RESPONSE REGULATOR RCP1-RELATED"/>
    <property type="match status" value="1"/>
</dbReference>
<keyword evidence="4" id="KW-1185">Reference proteome</keyword>
<dbReference type="GO" id="GO:0000160">
    <property type="term" value="P:phosphorelay signal transduction system"/>
    <property type="evidence" value="ECO:0007669"/>
    <property type="project" value="InterPro"/>
</dbReference>
<evidence type="ECO:0000313" key="3">
    <source>
        <dbReference type="EMBL" id="SFD11786.1"/>
    </source>
</evidence>
<dbReference type="InterPro" id="IPR001789">
    <property type="entry name" value="Sig_transdc_resp-reg_receiver"/>
</dbReference>
<dbReference type="PROSITE" id="PS50110">
    <property type="entry name" value="RESPONSE_REGULATORY"/>
    <property type="match status" value="1"/>
</dbReference>
<dbReference type="Pfam" id="PF00072">
    <property type="entry name" value="Response_reg"/>
    <property type="match status" value="1"/>
</dbReference>
<proteinExistence type="predicted"/>
<dbReference type="Proteomes" id="UP000198598">
    <property type="component" value="Unassembled WGS sequence"/>
</dbReference>
<dbReference type="OrthoDB" id="958605at2"/>
<evidence type="ECO:0000256" key="1">
    <source>
        <dbReference type="PROSITE-ProRule" id="PRU00169"/>
    </source>
</evidence>
<dbReference type="STRING" id="662367.SAMN05216167_103380"/>
<name>A0A1I1PPS7_9BACT</name>
<accession>A0A1I1PPS7</accession>
<dbReference type="Gene3D" id="3.40.50.2300">
    <property type="match status" value="1"/>
</dbReference>
<protein>
    <submittedName>
        <fullName evidence="3">CheY chemotaxis protein or a CheY-like REC (Receiver) domain</fullName>
    </submittedName>
</protein>
<evidence type="ECO:0000313" key="4">
    <source>
        <dbReference type="Proteomes" id="UP000198598"/>
    </source>
</evidence>
<dbReference type="RefSeq" id="WP_093826292.1">
    <property type="nucleotide sequence ID" value="NZ_FOLQ01000003.1"/>
</dbReference>
<dbReference type="SMART" id="SM00448">
    <property type="entry name" value="REC"/>
    <property type="match status" value="1"/>
</dbReference>
<gene>
    <name evidence="3" type="ORF">SAMN05216167_103380</name>
</gene>
<evidence type="ECO:0000259" key="2">
    <source>
        <dbReference type="PROSITE" id="PS50110"/>
    </source>
</evidence>
<dbReference type="EMBL" id="FOLQ01000003">
    <property type="protein sequence ID" value="SFD11786.1"/>
    <property type="molecule type" value="Genomic_DNA"/>
</dbReference>